<keyword evidence="1" id="KW-0472">Membrane</keyword>
<reference evidence="3" key="1">
    <citation type="submission" date="2020-02" db="EMBL/GenBank/DDBJ databases">
        <authorList>
            <person name="Chen W.-M."/>
        </authorList>
    </citation>
    <scope>NUCLEOTIDE SEQUENCE</scope>
    <source>
        <strain evidence="3">NBD-18</strain>
    </source>
</reference>
<dbReference type="EMBL" id="JAAGRN010000002">
    <property type="protein sequence ID" value="NDY82240.1"/>
    <property type="molecule type" value="Genomic_DNA"/>
</dbReference>
<dbReference type="PANTHER" id="PTHR42709:SF4">
    <property type="entry name" value="INNER MEMBRANE PROTEIN YQAA"/>
    <property type="match status" value="1"/>
</dbReference>
<dbReference type="RefSeq" id="WP_163652082.1">
    <property type="nucleotide sequence ID" value="NZ_JAAGRN010000002.1"/>
</dbReference>
<dbReference type="AlphaFoldDB" id="A0A6B2QV41"/>
<dbReference type="InterPro" id="IPR032816">
    <property type="entry name" value="VTT_dom"/>
</dbReference>
<protein>
    <submittedName>
        <fullName evidence="3">DedA family protein</fullName>
    </submittedName>
</protein>
<comment type="caution">
    <text evidence="3">The sequence shown here is derived from an EMBL/GenBank/DDBJ whole genome shotgun (WGS) entry which is preliminary data.</text>
</comment>
<proteinExistence type="predicted"/>
<gene>
    <name evidence="3" type="ORF">G3I67_03245</name>
</gene>
<dbReference type="PANTHER" id="PTHR42709">
    <property type="entry name" value="ALKALINE PHOSPHATASE LIKE PROTEIN"/>
    <property type="match status" value="1"/>
</dbReference>
<dbReference type="InterPro" id="IPR051311">
    <property type="entry name" value="DedA_domain"/>
</dbReference>
<evidence type="ECO:0000313" key="3">
    <source>
        <dbReference type="EMBL" id="NDY82240.1"/>
    </source>
</evidence>
<feature type="transmembrane region" description="Helical" evidence="1">
    <location>
        <begin position="43"/>
        <end position="65"/>
    </location>
</feature>
<sequence>MLALPYLGLGAIFAISLLAATLLPMGSEPALLGYLMLQPDMFWPALVIATIGNTLGGVITFWMGVGAHRALERLRHESPTPESAIHGFADSQQPDRWRSRALRMTRHYGPPVLLLSWLPLIGDPLCAVAGWMRLPFWPCLLFIALGKFARYAVMTGLILPMMPAL</sequence>
<dbReference type="Pfam" id="PF09335">
    <property type="entry name" value="VTT_dom"/>
    <property type="match status" value="1"/>
</dbReference>
<accession>A0A6B2QV41</accession>
<feature type="transmembrane region" description="Helical" evidence="1">
    <location>
        <begin position="140"/>
        <end position="159"/>
    </location>
</feature>
<keyword evidence="1" id="KW-0812">Transmembrane</keyword>
<organism evidence="3">
    <name type="scientific">Sheuella amnicola</name>
    <dbReference type="NCBI Taxonomy" id="2707330"/>
    <lineage>
        <taxon>Bacteria</taxon>
        <taxon>Pseudomonadati</taxon>
        <taxon>Pseudomonadota</taxon>
        <taxon>Betaproteobacteria</taxon>
        <taxon>Burkholderiales</taxon>
        <taxon>Alcaligenaceae</taxon>
        <taxon>Sheuella</taxon>
    </lineage>
</organism>
<evidence type="ECO:0000259" key="2">
    <source>
        <dbReference type="Pfam" id="PF09335"/>
    </source>
</evidence>
<feature type="domain" description="VTT" evidence="2">
    <location>
        <begin position="33"/>
        <end position="156"/>
    </location>
</feature>
<name>A0A6B2QV41_9BURK</name>
<keyword evidence="1" id="KW-1133">Transmembrane helix</keyword>
<evidence type="ECO:0000256" key="1">
    <source>
        <dbReference type="SAM" id="Phobius"/>
    </source>
</evidence>